<accession>A0AAN6TNS1</accession>
<reference evidence="2" key="2">
    <citation type="submission" date="2023-05" db="EMBL/GenBank/DDBJ databases">
        <authorList>
            <consortium name="Lawrence Berkeley National Laboratory"/>
            <person name="Steindorff A."/>
            <person name="Hensen N."/>
            <person name="Bonometti L."/>
            <person name="Westerberg I."/>
            <person name="Brannstrom I.O."/>
            <person name="Guillou S."/>
            <person name="Cros-Aarteil S."/>
            <person name="Calhoun S."/>
            <person name="Haridas S."/>
            <person name="Kuo A."/>
            <person name="Mondo S."/>
            <person name="Pangilinan J."/>
            <person name="Riley R."/>
            <person name="Labutti K."/>
            <person name="Andreopoulos B."/>
            <person name="Lipzen A."/>
            <person name="Chen C."/>
            <person name="Yanf M."/>
            <person name="Daum C."/>
            <person name="Ng V."/>
            <person name="Clum A."/>
            <person name="Ohm R."/>
            <person name="Martin F."/>
            <person name="Silar P."/>
            <person name="Natvig D."/>
            <person name="Lalanne C."/>
            <person name="Gautier V."/>
            <person name="Ament-Velasquez S.L."/>
            <person name="Kruys A."/>
            <person name="Hutchinson M.I."/>
            <person name="Powell A.J."/>
            <person name="Barry K."/>
            <person name="Miller A.N."/>
            <person name="Grigoriev I.V."/>
            <person name="Debuchy R."/>
            <person name="Gladieux P."/>
            <person name="Thoren M.H."/>
            <person name="Johannesson H."/>
        </authorList>
    </citation>
    <scope>NUCLEOTIDE SEQUENCE</scope>
    <source>
        <strain evidence="2">CBS 508.74</strain>
    </source>
</reference>
<reference evidence="2" key="1">
    <citation type="journal article" date="2023" name="Mol. Phylogenet. Evol.">
        <title>Genome-scale phylogeny and comparative genomics of the fungal order Sordariales.</title>
        <authorList>
            <person name="Hensen N."/>
            <person name="Bonometti L."/>
            <person name="Westerberg I."/>
            <person name="Brannstrom I.O."/>
            <person name="Guillou S."/>
            <person name="Cros-Aarteil S."/>
            <person name="Calhoun S."/>
            <person name="Haridas S."/>
            <person name="Kuo A."/>
            <person name="Mondo S."/>
            <person name="Pangilinan J."/>
            <person name="Riley R."/>
            <person name="LaButti K."/>
            <person name="Andreopoulos B."/>
            <person name="Lipzen A."/>
            <person name="Chen C."/>
            <person name="Yan M."/>
            <person name="Daum C."/>
            <person name="Ng V."/>
            <person name="Clum A."/>
            <person name="Steindorff A."/>
            <person name="Ohm R.A."/>
            <person name="Martin F."/>
            <person name="Silar P."/>
            <person name="Natvig D.O."/>
            <person name="Lalanne C."/>
            <person name="Gautier V."/>
            <person name="Ament-Velasquez S.L."/>
            <person name="Kruys A."/>
            <person name="Hutchinson M.I."/>
            <person name="Powell A.J."/>
            <person name="Barry K."/>
            <person name="Miller A.N."/>
            <person name="Grigoriev I.V."/>
            <person name="Debuchy R."/>
            <person name="Gladieux P."/>
            <person name="Hiltunen Thoren M."/>
            <person name="Johannesson H."/>
        </authorList>
    </citation>
    <scope>NUCLEOTIDE SEQUENCE</scope>
    <source>
        <strain evidence="2">CBS 508.74</strain>
    </source>
</reference>
<evidence type="ECO:0000313" key="2">
    <source>
        <dbReference type="EMBL" id="KAK4117370.1"/>
    </source>
</evidence>
<gene>
    <name evidence="2" type="ORF">N656DRAFT_773486</name>
</gene>
<dbReference type="AlphaFoldDB" id="A0AAN6TNS1"/>
<feature type="region of interest" description="Disordered" evidence="1">
    <location>
        <begin position="78"/>
        <end position="141"/>
    </location>
</feature>
<dbReference type="RefSeq" id="XP_064674940.1">
    <property type="nucleotide sequence ID" value="XM_064814072.1"/>
</dbReference>
<dbReference type="GeneID" id="89938197"/>
<evidence type="ECO:0000256" key="1">
    <source>
        <dbReference type="SAM" id="MobiDB-lite"/>
    </source>
</evidence>
<organism evidence="2 3">
    <name type="scientific">Canariomyces notabilis</name>
    <dbReference type="NCBI Taxonomy" id="2074819"/>
    <lineage>
        <taxon>Eukaryota</taxon>
        <taxon>Fungi</taxon>
        <taxon>Dikarya</taxon>
        <taxon>Ascomycota</taxon>
        <taxon>Pezizomycotina</taxon>
        <taxon>Sordariomycetes</taxon>
        <taxon>Sordariomycetidae</taxon>
        <taxon>Sordariales</taxon>
        <taxon>Chaetomiaceae</taxon>
        <taxon>Canariomyces</taxon>
    </lineage>
</organism>
<comment type="caution">
    <text evidence="2">The sequence shown here is derived from an EMBL/GenBank/DDBJ whole genome shotgun (WGS) entry which is preliminary data.</text>
</comment>
<dbReference type="EMBL" id="MU853332">
    <property type="protein sequence ID" value="KAK4117370.1"/>
    <property type="molecule type" value="Genomic_DNA"/>
</dbReference>
<protein>
    <submittedName>
        <fullName evidence="2">Uncharacterized protein</fullName>
    </submittedName>
</protein>
<dbReference type="Proteomes" id="UP001302812">
    <property type="component" value="Unassembled WGS sequence"/>
</dbReference>
<keyword evidence="3" id="KW-1185">Reference proteome</keyword>
<evidence type="ECO:0000313" key="3">
    <source>
        <dbReference type="Proteomes" id="UP001302812"/>
    </source>
</evidence>
<proteinExistence type="predicted"/>
<name>A0AAN6TNS1_9PEZI</name>
<sequence>MEKRNMRRKAVNAGVMSEEEAKKLKKRAIWQDAAAVGIAALGIKSAVSEIKEARELRHEMHQWKLEKAERHRRRLERQMRLANGDGVDGTNSYDQLGRRRADNWSSAAPPMASRYDDGPRYIDGNPYAAIPPSSAPPSDRR</sequence>